<dbReference type="GeneID" id="28885940"/>
<keyword evidence="2" id="KW-0863">Zinc-finger</keyword>
<evidence type="ECO:0000256" key="2">
    <source>
        <dbReference type="ARBA" id="ARBA00022771"/>
    </source>
</evidence>
<evidence type="ECO:0000256" key="4">
    <source>
        <dbReference type="SAM" id="MobiDB-lite"/>
    </source>
</evidence>
<evidence type="ECO:0000313" key="9">
    <source>
        <dbReference type="EMBL" id="OAQ92069.1"/>
    </source>
</evidence>
<dbReference type="GO" id="GO:0008270">
    <property type="term" value="F:zinc ion binding"/>
    <property type="evidence" value="ECO:0007669"/>
    <property type="project" value="UniProtKB-KW"/>
</dbReference>
<keyword evidence="13" id="KW-1185">Reference proteome</keyword>
<feature type="compositionally biased region" description="Acidic residues" evidence="4">
    <location>
        <begin position="317"/>
        <end position="330"/>
    </location>
</feature>
<evidence type="ECO:0000313" key="10">
    <source>
        <dbReference type="EMBL" id="PWI65506.1"/>
    </source>
</evidence>
<organism evidence="9 11">
    <name type="scientific">Purpureocillium lilacinum</name>
    <name type="common">Paecilomyces lilacinus</name>
    <dbReference type="NCBI Taxonomy" id="33203"/>
    <lineage>
        <taxon>Eukaryota</taxon>
        <taxon>Fungi</taxon>
        <taxon>Dikarya</taxon>
        <taxon>Ascomycota</taxon>
        <taxon>Pezizomycotina</taxon>
        <taxon>Sordariomycetes</taxon>
        <taxon>Hypocreomycetidae</taxon>
        <taxon>Hypocreales</taxon>
        <taxon>Ophiocordycipitaceae</taxon>
        <taxon>Purpureocillium</taxon>
    </lineage>
</organism>
<evidence type="ECO:0000259" key="6">
    <source>
        <dbReference type="PROSITE" id="PS51292"/>
    </source>
</evidence>
<dbReference type="PANTHER" id="PTHR46347">
    <property type="entry name" value="RING/FYVE/PHD ZINC FINGER SUPERFAMILY PROTEIN"/>
    <property type="match status" value="1"/>
</dbReference>
<keyword evidence="5" id="KW-0812">Transmembrane</keyword>
<dbReference type="PROSITE" id="PS51292">
    <property type="entry name" value="ZF_RING_CH"/>
    <property type="match status" value="1"/>
</dbReference>
<dbReference type="EMBL" id="LSBI01000003">
    <property type="protein sequence ID" value="OAQ92069.1"/>
    <property type="molecule type" value="Genomic_DNA"/>
</dbReference>
<proteinExistence type="predicted"/>
<feature type="region of interest" description="Disordered" evidence="4">
    <location>
        <begin position="1"/>
        <end position="64"/>
    </location>
</feature>
<dbReference type="OMA" id="CLQSWRH"/>
<evidence type="ECO:0000313" key="8">
    <source>
        <dbReference type="EMBL" id="OAQ82017.1"/>
    </source>
</evidence>
<dbReference type="Proteomes" id="UP000078340">
    <property type="component" value="Unassembled WGS sequence"/>
</dbReference>
<dbReference type="SUPFAM" id="SSF57850">
    <property type="entry name" value="RING/U-box"/>
    <property type="match status" value="1"/>
</dbReference>
<keyword evidence="5" id="KW-1133">Transmembrane helix</keyword>
<dbReference type="Pfam" id="PF12906">
    <property type="entry name" value="RINGv"/>
    <property type="match status" value="1"/>
</dbReference>
<feature type="compositionally biased region" description="Basic and acidic residues" evidence="4">
    <location>
        <begin position="31"/>
        <end position="60"/>
    </location>
</feature>
<feature type="compositionally biased region" description="Basic and acidic residues" evidence="4">
    <location>
        <begin position="331"/>
        <end position="341"/>
    </location>
</feature>
<feature type="region of interest" description="Disordered" evidence="4">
    <location>
        <begin position="315"/>
        <end position="341"/>
    </location>
</feature>
<dbReference type="Proteomes" id="UP000245956">
    <property type="component" value="Unassembled WGS sequence"/>
</dbReference>
<dbReference type="PANTHER" id="PTHR46347:SF1">
    <property type="entry name" value="RING_FYVE_PHD ZINC FINGER SUPERFAMILY PROTEIN"/>
    <property type="match status" value="1"/>
</dbReference>
<evidence type="ECO:0000256" key="3">
    <source>
        <dbReference type="ARBA" id="ARBA00022833"/>
    </source>
</evidence>
<evidence type="ECO:0000313" key="12">
    <source>
        <dbReference type="Proteomes" id="UP000245956"/>
    </source>
</evidence>
<dbReference type="InterPro" id="IPR013083">
    <property type="entry name" value="Znf_RING/FYVE/PHD"/>
</dbReference>
<dbReference type="Proteomes" id="UP000078240">
    <property type="component" value="Unassembled WGS sequence"/>
</dbReference>
<accession>A0A179HRM3</accession>
<keyword evidence="5" id="KW-0472">Membrane</keyword>
<dbReference type="STRING" id="33203.A0A179HRM3"/>
<sequence length="341" mass="37911">MDTRPTWDWSATTGRESAPYAATNLGTESSGRSRADGSRDASPDARPAEEPRAAPREKAQSRRYGPRTCRICLDTEQPRYPTDITSTLGISSASSRPTYVSDDPELGRLLSPCKCKGSQKYVHEGCLNSWRLSNPMAARNYWQCPTCKFNYRLARLHWASMLSSKLAQVALTFVVLVVGIFILGFIADPILDLWFDPVGTISDTVTSVVSDLEARRPPPYEPPTTWAEHFTKGFFSLGFVGFIKSLIAMGPWQWLNLRTSGLLGSGRRRGTGRARMDNFNLLFVLIGAFTFLMAIWKAVRALSSRVLQNMSDKVLDVGEDTGDDGDDDAEGEARDEHRKDQ</sequence>
<reference evidence="7 13" key="5">
    <citation type="journal article" date="2024" name="Microbiol. Resour. Announc.">
        <title>Genome annotations for the ascomycete fungi Trichoderma harzianum, Trichoderma aggressivum, and Purpureocillium lilacinum.</title>
        <authorList>
            <person name="Beijen E.P.W."/>
            <person name="Ohm R.A."/>
        </authorList>
    </citation>
    <scope>NUCLEOTIDE SEQUENCE [LARGE SCALE GENOMIC DNA]</scope>
    <source>
        <strain evidence="7 13">CBS 150709</strain>
    </source>
</reference>
<dbReference type="EMBL" id="LCWV01000032">
    <property type="protein sequence ID" value="PWI65506.1"/>
    <property type="molecule type" value="Genomic_DNA"/>
</dbReference>
<dbReference type="KEGG" id="plj:28885940"/>
<dbReference type="EMBL" id="LSBH01000003">
    <property type="protein sequence ID" value="OAQ82017.1"/>
    <property type="molecule type" value="Genomic_DNA"/>
</dbReference>
<reference evidence="10" key="1">
    <citation type="submission" date="2015-05" db="EMBL/GenBank/DDBJ databases">
        <authorList>
            <person name="Wang D.B."/>
            <person name="Wang M."/>
        </authorList>
    </citation>
    <scope>NUCLEOTIDE SEQUENCE</scope>
    <source>
        <strain evidence="10">36-1</strain>
    </source>
</reference>
<feature type="transmembrane region" description="Helical" evidence="5">
    <location>
        <begin position="166"/>
        <end position="187"/>
    </location>
</feature>
<feature type="domain" description="RING-CH-type" evidence="6">
    <location>
        <begin position="61"/>
        <end position="154"/>
    </location>
</feature>
<dbReference type="EMBL" id="JAWRVI010000029">
    <property type="protein sequence ID" value="KAK4087798.1"/>
    <property type="molecule type" value="Genomic_DNA"/>
</dbReference>
<dbReference type="AlphaFoldDB" id="A0A179HRM3"/>
<dbReference type="Proteomes" id="UP001287286">
    <property type="component" value="Unassembled WGS sequence"/>
</dbReference>
<gene>
    <name evidence="10" type="ORF">PCL_06925</name>
    <name evidence="7" type="ORF">Purlil1_7855</name>
    <name evidence="8" type="ORF">VFPBJ_04601</name>
    <name evidence="9" type="ORF">VFPFJ_03809</name>
</gene>
<feature type="transmembrane region" description="Helical" evidence="5">
    <location>
        <begin position="278"/>
        <end position="299"/>
    </location>
</feature>
<dbReference type="CDD" id="cd16495">
    <property type="entry name" value="RING_CH-C4HC3_MARCH"/>
    <property type="match status" value="1"/>
</dbReference>
<evidence type="ECO:0000313" key="7">
    <source>
        <dbReference type="EMBL" id="KAK4087798.1"/>
    </source>
</evidence>
<reference evidence="9 11" key="3">
    <citation type="submission" date="2016-02" db="EMBL/GenBank/DDBJ databases">
        <title>Biosynthesis of antibiotic leucinostatins and their inhibition on Phytophthora in bio-control Purpureocillium lilacinum.</title>
        <authorList>
            <person name="Wang G."/>
            <person name="Liu Z."/>
            <person name="Lin R."/>
            <person name="Li E."/>
            <person name="Mao Z."/>
            <person name="Ling J."/>
            <person name="Yin W."/>
            <person name="Xie B."/>
        </authorList>
    </citation>
    <scope>NUCLEOTIDE SEQUENCE [LARGE SCALE GENOMIC DNA]</scope>
    <source>
        <strain evidence="8">PLBJ-1</strain>
        <strain evidence="9">PLFJ-1</strain>
    </source>
</reference>
<comment type="caution">
    <text evidence="9">The sequence shown here is derived from an EMBL/GenBank/DDBJ whole genome shotgun (WGS) entry which is preliminary data.</text>
</comment>
<evidence type="ECO:0000256" key="1">
    <source>
        <dbReference type="ARBA" id="ARBA00022723"/>
    </source>
</evidence>
<evidence type="ECO:0000313" key="13">
    <source>
        <dbReference type="Proteomes" id="UP001287286"/>
    </source>
</evidence>
<protein>
    <submittedName>
        <fullName evidence="9">Zinc finger, RING-CH-type</fullName>
    </submittedName>
</protein>
<dbReference type="SMART" id="SM00744">
    <property type="entry name" value="RINGv"/>
    <property type="match status" value="1"/>
</dbReference>
<reference evidence="7" key="4">
    <citation type="submission" date="2023-11" db="EMBL/GenBank/DDBJ databases">
        <authorList>
            <person name="Beijen E."/>
            <person name="Ohm R.A."/>
        </authorList>
    </citation>
    <scope>NUCLEOTIDE SEQUENCE</scope>
    <source>
        <strain evidence="7">CBS 150709</strain>
    </source>
</reference>
<keyword evidence="3" id="KW-0862">Zinc</keyword>
<dbReference type="InterPro" id="IPR011016">
    <property type="entry name" value="Znf_RING-CH"/>
</dbReference>
<name>A0A179HRM3_PURLI</name>
<evidence type="ECO:0000256" key="5">
    <source>
        <dbReference type="SAM" id="Phobius"/>
    </source>
</evidence>
<reference evidence="10 12" key="2">
    <citation type="journal article" date="2016" name="Front. Microbiol.">
        <title>Genome and transcriptome sequences reveal the specific parasitism of the nematophagous Purpureocillium lilacinum 36-1.</title>
        <authorList>
            <person name="Xie J."/>
            <person name="Li S."/>
            <person name="Mo C."/>
            <person name="Xiao X."/>
            <person name="Peng D."/>
            <person name="Wang G."/>
            <person name="Xiao Y."/>
        </authorList>
    </citation>
    <scope>NUCLEOTIDE SEQUENCE [LARGE SCALE GENOMIC DNA]</scope>
    <source>
        <strain evidence="10 12">36-1</strain>
    </source>
</reference>
<feature type="transmembrane region" description="Helical" evidence="5">
    <location>
        <begin position="234"/>
        <end position="257"/>
    </location>
</feature>
<evidence type="ECO:0000313" key="11">
    <source>
        <dbReference type="Proteomes" id="UP000078340"/>
    </source>
</evidence>
<dbReference type="Gene3D" id="3.30.40.10">
    <property type="entry name" value="Zinc/RING finger domain, C3HC4 (zinc finger)"/>
    <property type="match status" value="1"/>
</dbReference>
<keyword evidence="1" id="KW-0479">Metal-binding</keyword>